<feature type="non-terminal residue" evidence="1">
    <location>
        <position position="35"/>
    </location>
</feature>
<proteinExistence type="predicted"/>
<evidence type="ECO:0000313" key="2">
    <source>
        <dbReference type="Proteomes" id="UP000681967"/>
    </source>
</evidence>
<gene>
    <name evidence="1" type="ORF">BYL167_LOCUS35168</name>
</gene>
<dbReference type="Proteomes" id="UP000681967">
    <property type="component" value="Unassembled WGS sequence"/>
</dbReference>
<name>A0A8S2X7I0_9BILA</name>
<comment type="caution">
    <text evidence="1">The sequence shown here is derived from an EMBL/GenBank/DDBJ whole genome shotgun (WGS) entry which is preliminary data.</text>
</comment>
<dbReference type="EMBL" id="CAJOBH010073225">
    <property type="protein sequence ID" value="CAF4481801.1"/>
    <property type="molecule type" value="Genomic_DNA"/>
</dbReference>
<protein>
    <submittedName>
        <fullName evidence="1">Uncharacterized protein</fullName>
    </submittedName>
</protein>
<accession>A0A8S2X7I0</accession>
<sequence>MHGTKPSEELLAKYPVADFLLRTSNVAEVEDVILR</sequence>
<organism evidence="1 2">
    <name type="scientific">Rotaria magnacalcarata</name>
    <dbReference type="NCBI Taxonomy" id="392030"/>
    <lineage>
        <taxon>Eukaryota</taxon>
        <taxon>Metazoa</taxon>
        <taxon>Spiralia</taxon>
        <taxon>Gnathifera</taxon>
        <taxon>Rotifera</taxon>
        <taxon>Eurotatoria</taxon>
        <taxon>Bdelloidea</taxon>
        <taxon>Philodinida</taxon>
        <taxon>Philodinidae</taxon>
        <taxon>Rotaria</taxon>
    </lineage>
</organism>
<dbReference type="AlphaFoldDB" id="A0A8S2X7I0"/>
<evidence type="ECO:0000313" key="1">
    <source>
        <dbReference type="EMBL" id="CAF4481801.1"/>
    </source>
</evidence>
<reference evidence="1" key="1">
    <citation type="submission" date="2021-02" db="EMBL/GenBank/DDBJ databases">
        <authorList>
            <person name="Nowell W R."/>
        </authorList>
    </citation>
    <scope>NUCLEOTIDE SEQUENCE</scope>
</reference>